<dbReference type="InterPro" id="IPR006059">
    <property type="entry name" value="SBP"/>
</dbReference>
<sequence length="558" mass="64326">MRKNKLILILVFVCSLSVGCNMNEREDEKVDSQHEELSPVTFTYFNASRSGRSTHSNLTTIGKILEEQTGVNFKVDNLEGDIDTSIGVMIASGQYPDVISPDIAIDKLVKAEAFIPLNDLIDEHAPNLKKVYEPYIEQMTHEDGNIYYIPFGATHQGYVPSPDIDQGAFWIQRGVLREFGYPNINTLDQYFDLIEQYAMKFPEINGEDTIGFTALTYDWRFFAISNPPAHLAGYPNDGDVIVDMGTYRAEVYGNKDITKQYLAKLNEVNSKGLFDQEAFVATYDEYLAKITSGRVLGFFDYRWQVGQAFNSLSAAADDDRQYMALPIVFDETIKDQYLDPPSFIANRGIGITTSAKDPVRIIKFFDNLMKEENQKLVTWGIEGETYKVNDEGRYYRTKRQIALTAQKQYRDRFGFSIFEWNWPRGNGKFSDGNAWEPRRQPEVAMNSYSEKDKVLLDAYDLNVFADLFSKPEERPWFPAWSANIEQGSAAAIFQDHKQNLQRQWFPQMVLSEPDQFDSNWDAYVAEFNKLDYQSFEQLMNDFVQKRIEQSIFDQKDDR</sequence>
<keyword evidence="1" id="KW-0732">Signal</keyword>
<comment type="caution">
    <text evidence="2">The sequence shown here is derived from an EMBL/GenBank/DDBJ whole genome shotgun (WGS) entry which is preliminary data.</text>
</comment>
<dbReference type="PROSITE" id="PS51257">
    <property type="entry name" value="PROKAR_LIPOPROTEIN"/>
    <property type="match status" value="1"/>
</dbReference>
<dbReference type="InterPro" id="IPR050490">
    <property type="entry name" value="Bact_solute-bd_prot1"/>
</dbReference>
<dbReference type="SUPFAM" id="SSF53850">
    <property type="entry name" value="Periplasmic binding protein-like II"/>
    <property type="match status" value="1"/>
</dbReference>
<proteinExistence type="predicted"/>
<reference evidence="2 3" key="1">
    <citation type="submission" date="2024-09" db="EMBL/GenBank/DDBJ databases">
        <authorList>
            <person name="Sun Q."/>
            <person name="Mori K."/>
        </authorList>
    </citation>
    <scope>NUCLEOTIDE SEQUENCE [LARGE SCALE GENOMIC DNA]</scope>
    <source>
        <strain evidence="2 3">NCAIM B.02610</strain>
    </source>
</reference>
<evidence type="ECO:0000313" key="3">
    <source>
        <dbReference type="Proteomes" id="UP001589838"/>
    </source>
</evidence>
<dbReference type="Proteomes" id="UP001589838">
    <property type="component" value="Unassembled WGS sequence"/>
</dbReference>
<gene>
    <name evidence="2" type="ORF">ACFFHM_16630</name>
</gene>
<dbReference type="EMBL" id="JBHLUX010000039">
    <property type="protein sequence ID" value="MFC0472080.1"/>
    <property type="molecule type" value="Genomic_DNA"/>
</dbReference>
<dbReference type="RefSeq" id="WP_335960601.1">
    <property type="nucleotide sequence ID" value="NZ_JAXBLX010000011.1"/>
</dbReference>
<dbReference type="Pfam" id="PF13416">
    <property type="entry name" value="SBP_bac_8"/>
    <property type="match status" value="1"/>
</dbReference>
<evidence type="ECO:0000256" key="1">
    <source>
        <dbReference type="SAM" id="SignalP"/>
    </source>
</evidence>
<evidence type="ECO:0000313" key="2">
    <source>
        <dbReference type="EMBL" id="MFC0472080.1"/>
    </source>
</evidence>
<dbReference type="CDD" id="cd13582">
    <property type="entry name" value="PBP2_AlgQ_like_3"/>
    <property type="match status" value="1"/>
</dbReference>
<organism evidence="2 3">
    <name type="scientific">Halalkalibacter kiskunsagensis</name>
    <dbReference type="NCBI Taxonomy" id="1548599"/>
    <lineage>
        <taxon>Bacteria</taxon>
        <taxon>Bacillati</taxon>
        <taxon>Bacillota</taxon>
        <taxon>Bacilli</taxon>
        <taxon>Bacillales</taxon>
        <taxon>Bacillaceae</taxon>
        <taxon>Halalkalibacter</taxon>
    </lineage>
</organism>
<dbReference type="Gene3D" id="3.40.190.10">
    <property type="entry name" value="Periplasmic binding protein-like II"/>
    <property type="match status" value="2"/>
</dbReference>
<feature type="chain" id="PRO_5045415920" evidence="1">
    <location>
        <begin position="21"/>
        <end position="558"/>
    </location>
</feature>
<dbReference type="PANTHER" id="PTHR43649:SF12">
    <property type="entry name" value="DIACETYLCHITOBIOSE BINDING PROTEIN DASA"/>
    <property type="match status" value="1"/>
</dbReference>
<keyword evidence="3" id="KW-1185">Reference proteome</keyword>
<feature type="signal peptide" evidence="1">
    <location>
        <begin position="1"/>
        <end position="20"/>
    </location>
</feature>
<protein>
    <submittedName>
        <fullName evidence="2">ABC transporter substrate-binding protein</fullName>
    </submittedName>
</protein>
<name>A0ABV6KFI5_9BACI</name>
<accession>A0ABV6KFI5</accession>
<dbReference type="PANTHER" id="PTHR43649">
    <property type="entry name" value="ARABINOSE-BINDING PROTEIN-RELATED"/>
    <property type="match status" value="1"/>
</dbReference>